<dbReference type="Pfam" id="PF13525">
    <property type="entry name" value="YfiO"/>
    <property type="match status" value="1"/>
</dbReference>
<protein>
    <recommendedName>
        <fullName evidence="6">Outer membrane protein assembly factor BamD</fullName>
    </recommendedName>
</protein>
<name>A0A848G8N4_9RHOO</name>
<feature type="signal peptide" evidence="7">
    <location>
        <begin position="1"/>
        <end position="27"/>
    </location>
</feature>
<keyword evidence="2 6" id="KW-0472">Membrane</keyword>
<dbReference type="AlphaFoldDB" id="A0A848G8N4"/>
<dbReference type="CDD" id="cd15830">
    <property type="entry name" value="BamD"/>
    <property type="match status" value="1"/>
</dbReference>
<organism evidence="9 10">
    <name type="scientific">Zoogloea dura</name>
    <dbReference type="NCBI Taxonomy" id="2728840"/>
    <lineage>
        <taxon>Bacteria</taxon>
        <taxon>Pseudomonadati</taxon>
        <taxon>Pseudomonadota</taxon>
        <taxon>Betaproteobacteria</taxon>
        <taxon>Rhodocyclales</taxon>
        <taxon>Zoogloeaceae</taxon>
        <taxon>Zoogloea</taxon>
    </lineage>
</organism>
<comment type="subunit">
    <text evidence="6">Part of the Bam complex.</text>
</comment>
<dbReference type="InterPro" id="IPR039565">
    <property type="entry name" value="BamD-like"/>
</dbReference>
<evidence type="ECO:0000259" key="8">
    <source>
        <dbReference type="Pfam" id="PF13525"/>
    </source>
</evidence>
<comment type="similarity">
    <text evidence="6">Belongs to the BamD family.</text>
</comment>
<dbReference type="InterPro" id="IPR017689">
    <property type="entry name" value="BamD"/>
</dbReference>
<evidence type="ECO:0000256" key="6">
    <source>
        <dbReference type="HAMAP-Rule" id="MF_00922"/>
    </source>
</evidence>
<dbReference type="GO" id="GO:0043165">
    <property type="term" value="P:Gram-negative-bacterium-type cell outer membrane assembly"/>
    <property type="evidence" value="ECO:0007669"/>
    <property type="project" value="UniProtKB-UniRule"/>
</dbReference>
<evidence type="ECO:0000256" key="5">
    <source>
        <dbReference type="ARBA" id="ARBA00023288"/>
    </source>
</evidence>
<dbReference type="PROSITE" id="PS51257">
    <property type="entry name" value="PROKAR_LIPOPROTEIN"/>
    <property type="match status" value="1"/>
</dbReference>
<feature type="domain" description="Outer membrane lipoprotein BamD-like" evidence="8">
    <location>
        <begin position="35"/>
        <end position="238"/>
    </location>
</feature>
<dbReference type="PANTHER" id="PTHR37423">
    <property type="entry name" value="SOLUBLE LYTIC MUREIN TRANSGLYCOSYLASE-RELATED"/>
    <property type="match status" value="1"/>
</dbReference>
<evidence type="ECO:0000256" key="1">
    <source>
        <dbReference type="ARBA" id="ARBA00022729"/>
    </source>
</evidence>
<gene>
    <name evidence="6" type="primary">bamD</name>
    <name evidence="9" type="ORF">HHL15_23065</name>
</gene>
<evidence type="ECO:0000256" key="2">
    <source>
        <dbReference type="ARBA" id="ARBA00023136"/>
    </source>
</evidence>
<evidence type="ECO:0000256" key="7">
    <source>
        <dbReference type="SAM" id="SignalP"/>
    </source>
</evidence>
<dbReference type="SUPFAM" id="SSF48452">
    <property type="entry name" value="TPR-like"/>
    <property type="match status" value="1"/>
</dbReference>
<keyword evidence="1 6" id="KW-0732">Signal</keyword>
<dbReference type="Proteomes" id="UP000580043">
    <property type="component" value="Unassembled WGS sequence"/>
</dbReference>
<evidence type="ECO:0000313" key="10">
    <source>
        <dbReference type="Proteomes" id="UP000580043"/>
    </source>
</evidence>
<dbReference type="GO" id="GO:1990063">
    <property type="term" value="C:Bam protein complex"/>
    <property type="evidence" value="ECO:0007669"/>
    <property type="project" value="TreeGrafter"/>
</dbReference>
<dbReference type="Gene3D" id="1.25.40.10">
    <property type="entry name" value="Tetratricopeptide repeat domain"/>
    <property type="match status" value="1"/>
</dbReference>
<dbReference type="EMBL" id="JABBGA010000032">
    <property type="protein sequence ID" value="NML28648.1"/>
    <property type="molecule type" value="Genomic_DNA"/>
</dbReference>
<evidence type="ECO:0000256" key="4">
    <source>
        <dbReference type="ARBA" id="ARBA00023237"/>
    </source>
</evidence>
<comment type="function">
    <text evidence="6">Part of the outer membrane protein assembly complex, which is involved in assembly and insertion of beta-barrel proteins into the outer membrane.</text>
</comment>
<accession>A0A848G8N4</accession>
<keyword evidence="10" id="KW-1185">Reference proteome</keyword>
<feature type="chain" id="PRO_5033171836" description="Outer membrane protein assembly factor BamD" evidence="7">
    <location>
        <begin position="28"/>
        <end position="267"/>
    </location>
</feature>
<dbReference type="PANTHER" id="PTHR37423:SF1">
    <property type="entry name" value="OUTER MEMBRANE PROTEIN ASSEMBLY FACTOR BAMD"/>
    <property type="match status" value="1"/>
</dbReference>
<sequence>MAHFTLRSLTLAGFLLLAGCSGLPDQADETTGWSAQKLYSEAKESMSDGAWDRAIKMFEKLEARYPYGRYAQQAQLEVAYAYYKSNEPASAIAACERFIKLHPNHPNVDYAYYLKGLANFNEDLGLLGSLANQDLSERDPKATRASFQTFKELVQRFPESKYAPDATLRMRYLVNALASYEVHVARYYVRRGAYVAAANRAQATVKDFPQSPATEEALFLMVKSYDELKLKELRDDAERVLRQNYPKSRFLAGETTLNTTTPWWKLW</sequence>
<comment type="caution">
    <text evidence="9">The sequence shown here is derived from an EMBL/GenBank/DDBJ whole genome shotgun (WGS) entry which is preliminary data.</text>
</comment>
<dbReference type="HAMAP" id="MF_00922">
    <property type="entry name" value="OM_assembly_BamD"/>
    <property type="match status" value="1"/>
</dbReference>
<dbReference type="GO" id="GO:0051205">
    <property type="term" value="P:protein insertion into membrane"/>
    <property type="evidence" value="ECO:0007669"/>
    <property type="project" value="UniProtKB-UniRule"/>
</dbReference>
<keyword evidence="3 6" id="KW-0564">Palmitate</keyword>
<comment type="subcellular location">
    <subcellularLocation>
        <location evidence="6">Cell outer membrane</location>
        <topology evidence="6">Lipid-anchor</topology>
    </subcellularLocation>
</comment>
<evidence type="ECO:0000256" key="3">
    <source>
        <dbReference type="ARBA" id="ARBA00023139"/>
    </source>
</evidence>
<keyword evidence="4 6" id="KW-0998">Cell outer membrane</keyword>
<keyword evidence="5 6" id="KW-0449">Lipoprotein</keyword>
<dbReference type="NCBIfam" id="TIGR03302">
    <property type="entry name" value="OM_YfiO"/>
    <property type="match status" value="1"/>
</dbReference>
<evidence type="ECO:0000313" key="9">
    <source>
        <dbReference type="EMBL" id="NML28648.1"/>
    </source>
</evidence>
<proteinExistence type="inferred from homology"/>
<dbReference type="InterPro" id="IPR011990">
    <property type="entry name" value="TPR-like_helical_dom_sf"/>
</dbReference>
<reference evidence="9 10" key="1">
    <citation type="submission" date="2020-04" db="EMBL/GenBank/DDBJ databases">
        <title>Zoogloea sp. G-4-1-14 isolated from soil.</title>
        <authorList>
            <person name="Dahal R.H."/>
        </authorList>
    </citation>
    <scope>NUCLEOTIDE SEQUENCE [LARGE SCALE GENOMIC DNA]</scope>
    <source>
        <strain evidence="9 10">G-4-1-14</strain>
    </source>
</reference>
<dbReference type="RefSeq" id="WP_169148173.1">
    <property type="nucleotide sequence ID" value="NZ_JABBGA010000032.1"/>
</dbReference>